<organism evidence="1 2">
    <name type="scientific">Paracoccus sanguinis</name>
    <dbReference type="NCBI Taxonomy" id="1545044"/>
    <lineage>
        <taxon>Bacteria</taxon>
        <taxon>Pseudomonadati</taxon>
        <taxon>Pseudomonadota</taxon>
        <taxon>Alphaproteobacteria</taxon>
        <taxon>Rhodobacterales</taxon>
        <taxon>Paracoccaceae</taxon>
        <taxon>Paracoccus</taxon>
    </lineage>
</organism>
<evidence type="ECO:0000313" key="1">
    <source>
        <dbReference type="EMBL" id="SDX44136.1"/>
    </source>
</evidence>
<dbReference type="EMBL" id="FNNA01000006">
    <property type="protein sequence ID" value="SDX44136.1"/>
    <property type="molecule type" value="Genomic_DNA"/>
</dbReference>
<reference evidence="2" key="1">
    <citation type="submission" date="2016-10" db="EMBL/GenBank/DDBJ databases">
        <authorList>
            <person name="Varghese N."/>
            <person name="Submissions S."/>
        </authorList>
    </citation>
    <scope>NUCLEOTIDE SEQUENCE [LARGE SCALE GENOMIC DNA]</scope>
    <source>
        <strain evidence="2">DSM 29303</strain>
    </source>
</reference>
<dbReference type="AlphaFoldDB" id="A0A1H3BQJ1"/>
<protein>
    <submittedName>
        <fullName evidence="1">Uncharacterized protein</fullName>
    </submittedName>
</protein>
<keyword evidence="2" id="KW-1185">Reference proteome</keyword>
<name>A0A1H3BQJ1_9RHOB</name>
<evidence type="ECO:0000313" key="2">
    <source>
        <dbReference type="Proteomes" id="UP000182944"/>
    </source>
</evidence>
<dbReference type="Proteomes" id="UP000182944">
    <property type="component" value="Unassembled WGS sequence"/>
</dbReference>
<dbReference type="RefSeq" id="WP_036731596.1">
    <property type="nucleotide sequence ID" value="NZ_FNNA01000006.1"/>
</dbReference>
<gene>
    <name evidence="1" type="ORF">SAMN05444276_106119</name>
</gene>
<sequence>MATSAAERHRRLAEIITAQDELAAAFMRLDWMVRDLMRAEFCEPPDLARRSAAAGAEDASVPAAITTLSREVEA</sequence>
<proteinExistence type="predicted"/>
<accession>A0A1H3BQJ1</accession>
<dbReference type="STRING" id="1545044.SAMN05444276_106119"/>